<feature type="region of interest" description="Disordered" evidence="1">
    <location>
        <begin position="335"/>
        <end position="373"/>
    </location>
</feature>
<feature type="compositionally biased region" description="Acidic residues" evidence="1">
    <location>
        <begin position="1880"/>
        <end position="1892"/>
    </location>
</feature>
<dbReference type="EMBL" id="JAUJYN010000006">
    <property type="protein sequence ID" value="KAK1267908.1"/>
    <property type="molecule type" value="Genomic_DNA"/>
</dbReference>
<feature type="region of interest" description="Disordered" evidence="1">
    <location>
        <begin position="201"/>
        <end position="222"/>
    </location>
</feature>
<feature type="compositionally biased region" description="Basic and acidic residues" evidence="1">
    <location>
        <begin position="202"/>
        <end position="222"/>
    </location>
</feature>
<keyword evidence="3" id="KW-1185">Reference proteome</keyword>
<feature type="compositionally biased region" description="Basic and acidic residues" evidence="1">
    <location>
        <begin position="2061"/>
        <end position="2094"/>
    </location>
</feature>
<feature type="region of interest" description="Disordered" evidence="1">
    <location>
        <begin position="2764"/>
        <end position="2792"/>
    </location>
</feature>
<feature type="compositionally biased region" description="Basic and acidic residues" evidence="1">
    <location>
        <begin position="1710"/>
        <end position="1739"/>
    </location>
</feature>
<feature type="compositionally biased region" description="Polar residues" evidence="1">
    <location>
        <begin position="854"/>
        <end position="863"/>
    </location>
</feature>
<feature type="compositionally biased region" description="Basic and acidic residues" evidence="1">
    <location>
        <begin position="1017"/>
        <end position="1033"/>
    </location>
</feature>
<accession>A0AAV9AUY7</accession>
<organism evidence="2 3">
    <name type="scientific">Acorus gramineus</name>
    <name type="common">Dwarf sweet flag</name>
    <dbReference type="NCBI Taxonomy" id="55184"/>
    <lineage>
        <taxon>Eukaryota</taxon>
        <taxon>Viridiplantae</taxon>
        <taxon>Streptophyta</taxon>
        <taxon>Embryophyta</taxon>
        <taxon>Tracheophyta</taxon>
        <taxon>Spermatophyta</taxon>
        <taxon>Magnoliopsida</taxon>
        <taxon>Liliopsida</taxon>
        <taxon>Acoraceae</taxon>
        <taxon>Acorus</taxon>
    </lineage>
</organism>
<feature type="compositionally biased region" description="Basic and acidic residues" evidence="1">
    <location>
        <begin position="2124"/>
        <end position="2141"/>
    </location>
</feature>
<feature type="compositionally biased region" description="Basic and acidic residues" evidence="1">
    <location>
        <begin position="2034"/>
        <end position="2049"/>
    </location>
</feature>
<feature type="compositionally biased region" description="Basic and acidic residues" evidence="1">
    <location>
        <begin position="1749"/>
        <end position="1787"/>
    </location>
</feature>
<comment type="caution">
    <text evidence="2">The sequence shown here is derived from an EMBL/GenBank/DDBJ whole genome shotgun (WGS) entry which is preliminary data.</text>
</comment>
<feature type="compositionally biased region" description="Basic and acidic residues" evidence="1">
    <location>
        <begin position="1553"/>
        <end position="1575"/>
    </location>
</feature>
<feature type="region of interest" description="Disordered" evidence="1">
    <location>
        <begin position="2617"/>
        <end position="2636"/>
    </location>
</feature>
<feature type="region of interest" description="Disordered" evidence="1">
    <location>
        <begin position="1095"/>
        <end position="1179"/>
    </location>
</feature>
<feature type="compositionally biased region" description="Acidic residues" evidence="1">
    <location>
        <begin position="416"/>
        <end position="427"/>
    </location>
</feature>
<feature type="compositionally biased region" description="Basic and acidic residues" evidence="1">
    <location>
        <begin position="2529"/>
        <end position="2541"/>
    </location>
</feature>
<proteinExistence type="predicted"/>
<feature type="compositionally biased region" description="Acidic residues" evidence="1">
    <location>
        <begin position="907"/>
        <end position="922"/>
    </location>
</feature>
<name>A0AAV9AUY7_ACOGR</name>
<feature type="region of interest" description="Disordered" evidence="1">
    <location>
        <begin position="1996"/>
        <end position="2171"/>
    </location>
</feature>
<evidence type="ECO:0000256" key="1">
    <source>
        <dbReference type="SAM" id="MobiDB-lite"/>
    </source>
</evidence>
<feature type="compositionally biased region" description="Basic and acidic residues" evidence="1">
    <location>
        <begin position="2422"/>
        <end position="2447"/>
    </location>
</feature>
<feature type="region of interest" description="Disordered" evidence="1">
    <location>
        <begin position="1513"/>
        <end position="1603"/>
    </location>
</feature>
<feature type="region of interest" description="Disordered" evidence="1">
    <location>
        <begin position="2340"/>
        <end position="2373"/>
    </location>
</feature>
<feature type="region of interest" description="Disordered" evidence="1">
    <location>
        <begin position="1240"/>
        <end position="1284"/>
    </location>
</feature>
<feature type="compositionally biased region" description="Polar residues" evidence="1">
    <location>
        <begin position="2004"/>
        <end position="2013"/>
    </location>
</feature>
<feature type="compositionally biased region" description="Basic and acidic residues" evidence="1">
    <location>
        <begin position="799"/>
        <end position="819"/>
    </location>
</feature>
<feature type="region of interest" description="Disordered" evidence="1">
    <location>
        <begin position="515"/>
        <end position="546"/>
    </location>
</feature>
<feature type="compositionally biased region" description="Basic and acidic residues" evidence="1">
    <location>
        <begin position="836"/>
        <end position="852"/>
    </location>
</feature>
<feature type="region of interest" description="Disordered" evidence="1">
    <location>
        <begin position="786"/>
        <end position="1074"/>
    </location>
</feature>
<feature type="compositionally biased region" description="Basic and acidic residues" evidence="1">
    <location>
        <begin position="1116"/>
        <end position="1162"/>
    </location>
</feature>
<feature type="compositionally biased region" description="Basic and acidic residues" evidence="1">
    <location>
        <begin position="515"/>
        <end position="545"/>
    </location>
</feature>
<feature type="compositionally biased region" description="Basic and acidic residues" evidence="1">
    <location>
        <begin position="1537"/>
        <end position="1546"/>
    </location>
</feature>
<protein>
    <recommendedName>
        <fullName evidence="4">Titin-like</fullName>
    </recommendedName>
</protein>
<evidence type="ECO:0000313" key="3">
    <source>
        <dbReference type="Proteomes" id="UP001179952"/>
    </source>
</evidence>
<feature type="region of interest" description="Disordered" evidence="1">
    <location>
        <begin position="1299"/>
        <end position="1351"/>
    </location>
</feature>
<feature type="region of interest" description="Disordered" evidence="1">
    <location>
        <begin position="1686"/>
        <end position="1907"/>
    </location>
</feature>
<feature type="compositionally biased region" description="Basic and acidic residues" evidence="1">
    <location>
        <begin position="895"/>
        <end position="906"/>
    </location>
</feature>
<sequence length="2819" mass="314361">MEVEVERPETISEKNFLKFEDGNSSSSNAAVYVSEELKVAPESNNISSETAMEGTAKSVGEGITSFSEGGILVEPPSHVDVVMKENGEAPKMVECIKSTVSIENEPLENEDLSQNLDISDVGDENCEIVKHDQSLEAKEFSEDKNPATDDLGEKDHILSIIKASKEPSIETVASYEIVEKDVEIKDVKPSPHTIQLLDEETNLQKDISEDEKPQEACDVTSEEKNLKNIEMCEISLQNEELDSEVGKISELASQSPISCGSESAEKEISNASSSGLSLTVDAEKLTATNLEEKDTEVTDVGEDMVKDDLNEKHITHVTPVNVIPAEEISEYHERFELEEQNSEENKMGRGTDGESKNEEIEIPTVQKNACGPSGSLAKATKLEEQNAEVTDIGEGTVKDIISDGQIPTIQAKELPEDHEELESEEVNTESVDLGGVTVNNSGNAEKEIPTEVQSDAFASGPNPDTDAEKLTETKLEDQNTKATDMGEVIVKDDFNDVQIPHVEPVAEKEAKEILQDHEGFKMEEQNSKETDMGEGRYDNRKKAEMEIPTEVLSDSCTSSESLANDAARTTATMLEEQNIEAADVGTVKDGSNDEQISAFPVDKLSEEHEQSELEEQNAEAVDLGLEIEDSKNVEQESPTARQSDPSASGLSPDVDAENLTATKLEEQNTELANVKESIVKDVLNDEQIPHVAPVSTIPPVDINVESVTAKDALHEEQVPHVGPVTKISAEETSGVHERYDVVEDYSFETRNEREEEAPEVNGNQPNNLDDPYVALEAQELPMQKEEIKESASMATEVVAEEKINSEVHETEKSSKRSLNEEETQCNDFGNLCAVQDPRKVSAETDEASKEVESEQLTRTSDAVSNSATAESSADSEATADENDINDKSPVLQSEEPQHEIIVGREINEDDIQIENEVQDNDQEASFVSETETESETKAQLQNKVEHNILEEPSLMASKNIEETSQDETQGESSGETKSIRTEILEVDNPVSGELNKVGTPHIEYEEVILETNETDGDFERKTSDEKNQAEDKIMLASALSSDEEITPREDSGKEIEEPIGRATEEQNPVKPESIEDVNLHASSMVPSTQELHLLEEETESEKISLSEISHEVPYAKYREDGTEDLKQKMEERIQEENKDEGHEASKEEPAEWNPDSRNDTTKENPISVEENLDNGGGHLPVTHALLARAFADENTDEEAQHIKDSSLVDEPIYETTNTKDDRGIDAFKVEMVPEKIERTLEPKDQVEVEPEEIERTSEPEDHDLKNTEEINEETSLEGSGIVVRDHDHEIVKGNIEMAAATENSKVEILDNDESDQKKMDQLSLSRDSVEEEREQENPRETYEAVTTNKENPISVELGSKPHMAHIEDDNMLAQNINDLPVSQVLLKYVSVEGADEIEEAHVGKQMREQNPDMILEEPSIIESKAFNIDTTDIETNTKESAIINVKTVSSEDSKFSERFHEYETEQMSADLAAQERSLGSIKNETPDDKAEEEPTNFQLSDIKTVASVENVEKHSANEDVATPKMMRSSNENEEIEDNGRLDKDLDASPVTMDCEKETTLKEEDEASAREDKILQKIDYSQEVSPSPTEPTGEEERDDRGLNPLTVEIEPEKIERAFGPHVQGEVEPEEIGRAFEPEDHDLKNIEEINEETTLAGGNMVVSNHDQAIVRENIEMEAATEYPEIEILVNDESQQNKMDQMSRDSIEEEKEQENPKEDCQEQKTIEESKQVESAVSKDNKISDPVVGKSSQMEENKDLGEHHEMDYQERDSATLEAHNVLDEEASKEINLEEPVLFNDDSSNIEDEMDMKENHANKLEETFHVKENNKKDLEERAGQEEPDDQNSEEIQNEVNPISVEEKPDKGGGHLPVTHALFAGAFADENTDAEATEDSSVIDEPTFETLNTNDDRGINALNMEMEPEKIERAFEPKDQVEMEPEEIKRASEHEDHDLKNIEKINEETTLEGGDMVVSNHDQAIMRENIEMAAAIEYPKVEILVNDESHQNEMDQQTLSSASFEEEKEQENPKEDSQEQETIEESKQAESAISKDNKTSDPVVGESSQMEETKDLGEHHGIDHKEKDSVTLEAHDLLDKEVSKEANTLDSALSNDEASKIEEEKDMEENNANKLEENIHVKESEEKDLEKNAGQPEPDDQNSEAVTADGEDPISVELGQKSSMLYVEDDNMLAQNIDHLPVSEVLLKYMSVEETSKEQTDEIAEVQSVGKQITVLNPDMILEESSIIESEAFNKGIEDIENDTKESAITNDTTVSIEHAEFSETFHEYETETTSSNQAAQERLFRSNKSEISADKTSNIADQAEVEPSVENVVTPEIDSITTGYVMVSPQDVESETVREEAEPESITGSKSDGSHKIMKDENTDIKVEDTKLACVEHDLEASRKTMTEISEILEDKFFEEEASAEASSVSEGKEKYDSMEETCLHAEGTEGEKPKQSNEQLEITEPKEHSEEEISEGNRTTVLILDESTPEGQILENFDANVEDTAAASKGSHTETHNEDKMEAPFNRSDDEEFQDGEEIKKIEEAKDGLEGTDQSAYDTETIVIQNEEGLKRVGETKEMTLSMHNDHFSVIDAPIEKTTLKNAEEMYKGDNDLVLQGQASNITKNSEETKVADSTVDASSPPQNINEEKMLDVEGSPSLFVGTTTDAIQIAQNTMVSQEGNYADGTSQMRVKELQALSQEEFETISEGMVKEKEIPEQTSLGRGSPRDQTKGEDLQTYNKETVSSREGNNTKTLEEESTVKVPDYILARDEVKQEKFQGDTEAAPKPRNQDHETYIEDATEYNKPKEKVILKKHKDRIFCSIYSFIL</sequence>
<feature type="compositionally biased region" description="Acidic residues" evidence="1">
    <location>
        <begin position="1005"/>
        <end position="1016"/>
    </location>
</feature>
<feature type="compositionally biased region" description="Basic and acidic residues" evidence="1">
    <location>
        <begin position="1045"/>
        <end position="1064"/>
    </location>
</feature>
<feature type="compositionally biased region" description="Polar residues" evidence="1">
    <location>
        <begin position="635"/>
        <end position="649"/>
    </location>
</feature>
<feature type="region of interest" description="Disordered" evidence="1">
    <location>
        <begin position="1616"/>
        <end position="1638"/>
    </location>
</feature>
<reference evidence="2" key="1">
    <citation type="journal article" date="2023" name="Nat. Commun.">
        <title>Diploid and tetraploid genomes of Acorus and the evolution of monocots.</title>
        <authorList>
            <person name="Ma L."/>
            <person name="Liu K.W."/>
            <person name="Li Z."/>
            <person name="Hsiao Y.Y."/>
            <person name="Qi Y."/>
            <person name="Fu T."/>
            <person name="Tang G.D."/>
            <person name="Zhang D."/>
            <person name="Sun W.H."/>
            <person name="Liu D.K."/>
            <person name="Li Y."/>
            <person name="Chen G.Z."/>
            <person name="Liu X.D."/>
            <person name="Liao X.Y."/>
            <person name="Jiang Y.T."/>
            <person name="Yu X."/>
            <person name="Hao Y."/>
            <person name="Huang J."/>
            <person name="Zhao X.W."/>
            <person name="Ke S."/>
            <person name="Chen Y.Y."/>
            <person name="Wu W.L."/>
            <person name="Hsu J.L."/>
            <person name="Lin Y.F."/>
            <person name="Huang M.D."/>
            <person name="Li C.Y."/>
            <person name="Huang L."/>
            <person name="Wang Z.W."/>
            <person name="Zhao X."/>
            <person name="Zhong W.Y."/>
            <person name="Peng D.H."/>
            <person name="Ahmad S."/>
            <person name="Lan S."/>
            <person name="Zhang J.S."/>
            <person name="Tsai W.C."/>
            <person name="Van de Peer Y."/>
            <person name="Liu Z.J."/>
        </authorList>
    </citation>
    <scope>NUCLEOTIDE SEQUENCE</scope>
    <source>
        <strain evidence="2">SCP</strain>
    </source>
</reference>
<feature type="region of interest" description="Disordered" evidence="1">
    <location>
        <begin position="2697"/>
        <end position="2749"/>
    </location>
</feature>
<feature type="compositionally biased region" description="Basic and acidic residues" evidence="1">
    <location>
        <begin position="335"/>
        <end position="359"/>
    </location>
</feature>
<evidence type="ECO:0008006" key="4">
    <source>
        <dbReference type="Google" id="ProtNLM"/>
    </source>
</evidence>
<feature type="region of interest" description="Disordered" evidence="1">
    <location>
        <begin position="749"/>
        <end position="770"/>
    </location>
</feature>
<feature type="compositionally biased region" description="Polar residues" evidence="1">
    <location>
        <begin position="2095"/>
        <end position="2106"/>
    </location>
</feature>
<reference evidence="2" key="2">
    <citation type="submission" date="2023-06" db="EMBL/GenBank/DDBJ databases">
        <authorList>
            <person name="Ma L."/>
            <person name="Liu K.-W."/>
            <person name="Li Z."/>
            <person name="Hsiao Y.-Y."/>
            <person name="Qi Y."/>
            <person name="Fu T."/>
            <person name="Tang G."/>
            <person name="Zhang D."/>
            <person name="Sun W.-H."/>
            <person name="Liu D.-K."/>
            <person name="Li Y."/>
            <person name="Chen G.-Z."/>
            <person name="Liu X.-D."/>
            <person name="Liao X.-Y."/>
            <person name="Jiang Y.-T."/>
            <person name="Yu X."/>
            <person name="Hao Y."/>
            <person name="Huang J."/>
            <person name="Zhao X.-W."/>
            <person name="Ke S."/>
            <person name="Chen Y.-Y."/>
            <person name="Wu W.-L."/>
            <person name="Hsu J.-L."/>
            <person name="Lin Y.-F."/>
            <person name="Huang M.-D."/>
            <person name="Li C.-Y."/>
            <person name="Huang L."/>
            <person name="Wang Z.-W."/>
            <person name="Zhao X."/>
            <person name="Zhong W.-Y."/>
            <person name="Peng D.-H."/>
            <person name="Ahmad S."/>
            <person name="Lan S."/>
            <person name="Zhang J.-S."/>
            <person name="Tsai W.-C."/>
            <person name="Van De Peer Y."/>
            <person name="Liu Z.-J."/>
        </authorList>
    </citation>
    <scope>NUCLEOTIDE SEQUENCE</scope>
    <source>
        <strain evidence="2">SCP</strain>
        <tissue evidence="2">Leaves</tissue>
    </source>
</reference>
<feature type="compositionally biased region" description="Basic and acidic residues" evidence="1">
    <location>
        <begin position="2363"/>
        <end position="2373"/>
    </location>
</feature>
<feature type="compositionally biased region" description="Acidic residues" evidence="1">
    <location>
        <begin position="1836"/>
        <end position="1847"/>
    </location>
</feature>
<feature type="region of interest" description="Disordered" evidence="1">
    <location>
        <begin position="412"/>
        <end position="487"/>
    </location>
</feature>
<feature type="region of interest" description="Disordered" evidence="1">
    <location>
        <begin position="2411"/>
        <end position="2551"/>
    </location>
</feature>
<dbReference type="Proteomes" id="UP001179952">
    <property type="component" value="Unassembled WGS sequence"/>
</dbReference>
<feature type="compositionally biased region" description="Low complexity" evidence="1">
    <location>
        <begin position="864"/>
        <end position="876"/>
    </location>
</feature>
<feature type="compositionally biased region" description="Basic and acidic residues" evidence="1">
    <location>
        <begin position="466"/>
        <end position="479"/>
    </location>
</feature>
<feature type="compositionally biased region" description="Basic and acidic residues" evidence="1">
    <location>
        <begin position="2717"/>
        <end position="2726"/>
    </location>
</feature>
<feature type="region of interest" description="Disordered" evidence="1">
    <location>
        <begin position="576"/>
        <end position="668"/>
    </location>
</feature>
<feature type="compositionally biased region" description="Polar residues" evidence="1">
    <location>
        <begin position="2728"/>
        <end position="2744"/>
    </location>
</feature>
<feature type="compositionally biased region" description="Basic and acidic residues" evidence="1">
    <location>
        <begin position="1304"/>
        <end position="1320"/>
    </location>
</feature>
<feature type="compositionally biased region" description="Basic and acidic residues" evidence="1">
    <location>
        <begin position="1095"/>
        <end position="1110"/>
    </location>
</feature>
<feature type="region of interest" description="Disordered" evidence="1">
    <location>
        <begin position="2297"/>
        <end position="2318"/>
    </location>
</feature>
<feature type="compositionally biased region" description="Basic and acidic residues" evidence="1">
    <location>
        <begin position="1629"/>
        <end position="1638"/>
    </location>
</feature>
<gene>
    <name evidence="2" type="ORF">QJS04_geneDACA005100</name>
</gene>
<evidence type="ECO:0000313" key="2">
    <source>
        <dbReference type="EMBL" id="KAK1267908.1"/>
    </source>
</evidence>
<feature type="compositionally biased region" description="Basic and acidic residues" evidence="1">
    <location>
        <begin position="2503"/>
        <end position="2514"/>
    </location>
</feature>
<feature type="region of interest" description="Disordered" evidence="1">
    <location>
        <begin position="1926"/>
        <end position="1952"/>
    </location>
</feature>
<feature type="compositionally biased region" description="Basic and acidic residues" evidence="1">
    <location>
        <begin position="1807"/>
        <end position="1835"/>
    </location>
</feature>
<feature type="compositionally biased region" description="Basic and acidic residues" evidence="1">
    <location>
        <begin position="1253"/>
        <end position="1268"/>
    </location>
</feature>